<feature type="transmembrane region" description="Helical" evidence="8">
    <location>
        <begin position="127"/>
        <end position="149"/>
    </location>
</feature>
<keyword evidence="7" id="KW-0924">Ammonia transport</keyword>
<feature type="transmembrane region" description="Helical" evidence="8">
    <location>
        <begin position="224"/>
        <end position="244"/>
    </location>
</feature>
<accession>A0AA48LZ38</accession>
<feature type="transmembrane region" description="Helical" evidence="8">
    <location>
        <begin position="343"/>
        <end position="366"/>
    </location>
</feature>
<evidence type="ECO:0000256" key="1">
    <source>
        <dbReference type="ARBA" id="ARBA00004141"/>
    </source>
</evidence>
<dbReference type="Pfam" id="PF00909">
    <property type="entry name" value="Ammonium_transp"/>
    <property type="match status" value="1"/>
</dbReference>
<gene>
    <name evidence="10" type="primary">amtB</name>
    <name evidence="10" type="ORF">AMST5_01911</name>
</gene>
<dbReference type="PANTHER" id="PTHR43029:SF10">
    <property type="entry name" value="AMMONIUM TRANSPORTER MEP2"/>
    <property type="match status" value="1"/>
</dbReference>
<keyword evidence="5 8" id="KW-1133">Transmembrane helix</keyword>
<organism evidence="10">
    <name type="scientific">freshwater sediment metagenome</name>
    <dbReference type="NCBI Taxonomy" id="556182"/>
    <lineage>
        <taxon>unclassified sequences</taxon>
        <taxon>metagenomes</taxon>
        <taxon>ecological metagenomes</taxon>
    </lineage>
</organism>
<feature type="transmembrane region" description="Helical" evidence="8">
    <location>
        <begin position="70"/>
        <end position="92"/>
    </location>
</feature>
<dbReference type="PANTHER" id="PTHR43029">
    <property type="entry name" value="AMMONIUM TRANSPORTER MEP2"/>
    <property type="match status" value="1"/>
</dbReference>
<feature type="transmembrane region" description="Helical" evidence="8">
    <location>
        <begin position="311"/>
        <end position="331"/>
    </location>
</feature>
<dbReference type="PROSITE" id="PS01219">
    <property type="entry name" value="AMMONIUM_TRANSP"/>
    <property type="match status" value="1"/>
</dbReference>
<feature type="transmembrane region" description="Helical" evidence="8">
    <location>
        <begin position="156"/>
        <end position="178"/>
    </location>
</feature>
<feature type="transmembrane region" description="Helical" evidence="8">
    <location>
        <begin position="35"/>
        <end position="58"/>
    </location>
</feature>
<evidence type="ECO:0000259" key="9">
    <source>
        <dbReference type="Pfam" id="PF00909"/>
    </source>
</evidence>
<dbReference type="EMBL" id="OY288114">
    <property type="protein sequence ID" value="CAJ0866989.1"/>
    <property type="molecule type" value="Genomic_DNA"/>
</dbReference>
<keyword evidence="3" id="KW-0813">Transport</keyword>
<feature type="transmembrane region" description="Helical" evidence="8">
    <location>
        <begin position="386"/>
        <end position="408"/>
    </location>
</feature>
<dbReference type="InterPro" id="IPR018047">
    <property type="entry name" value="Ammonium_transpt_CS"/>
</dbReference>
<evidence type="ECO:0000256" key="5">
    <source>
        <dbReference type="ARBA" id="ARBA00022989"/>
    </source>
</evidence>
<protein>
    <submittedName>
        <fullName evidence="10">Ammonia channel</fullName>
    </submittedName>
</protein>
<proteinExistence type="inferred from homology"/>
<evidence type="ECO:0000256" key="2">
    <source>
        <dbReference type="ARBA" id="ARBA00005887"/>
    </source>
</evidence>
<comment type="similarity">
    <text evidence="2">Belongs to the ammonia transporter channel (TC 1.A.11.2) family.</text>
</comment>
<evidence type="ECO:0000256" key="4">
    <source>
        <dbReference type="ARBA" id="ARBA00022692"/>
    </source>
</evidence>
<reference evidence="10" key="1">
    <citation type="submission" date="2023-07" db="EMBL/GenBank/DDBJ databases">
        <authorList>
            <person name="Pelsma A.J. K."/>
        </authorList>
    </citation>
    <scope>NUCLEOTIDE SEQUENCE</scope>
</reference>
<dbReference type="InterPro" id="IPR029020">
    <property type="entry name" value="Ammonium/urea_transptr"/>
</dbReference>
<dbReference type="SUPFAM" id="SSF111352">
    <property type="entry name" value="Ammonium transporter"/>
    <property type="match status" value="1"/>
</dbReference>
<comment type="subcellular location">
    <subcellularLocation>
        <location evidence="1">Membrane</location>
        <topology evidence="1">Multi-pass membrane protein</topology>
    </subcellularLocation>
</comment>
<evidence type="ECO:0000256" key="7">
    <source>
        <dbReference type="ARBA" id="ARBA00023177"/>
    </source>
</evidence>
<name>A0AA48LZ38_9ZZZZ</name>
<keyword evidence="6 8" id="KW-0472">Membrane</keyword>
<evidence type="ECO:0000256" key="6">
    <source>
        <dbReference type="ARBA" id="ARBA00023136"/>
    </source>
</evidence>
<feature type="transmembrane region" description="Helical" evidence="8">
    <location>
        <begin position="286"/>
        <end position="305"/>
    </location>
</feature>
<feature type="domain" description="Ammonium transporter AmtB-like" evidence="9">
    <location>
        <begin position="37"/>
        <end position="435"/>
    </location>
</feature>
<evidence type="ECO:0000256" key="8">
    <source>
        <dbReference type="SAM" id="Phobius"/>
    </source>
</evidence>
<evidence type="ECO:0000313" key="10">
    <source>
        <dbReference type="EMBL" id="CAJ0866989.1"/>
    </source>
</evidence>
<dbReference type="InterPro" id="IPR024041">
    <property type="entry name" value="NH4_transpt_AmtB-like_dom"/>
</dbReference>
<dbReference type="NCBIfam" id="TIGR00836">
    <property type="entry name" value="amt"/>
    <property type="match status" value="1"/>
</dbReference>
<evidence type="ECO:0000256" key="3">
    <source>
        <dbReference type="ARBA" id="ARBA00022448"/>
    </source>
</evidence>
<dbReference type="GO" id="GO:0005886">
    <property type="term" value="C:plasma membrane"/>
    <property type="evidence" value="ECO:0007669"/>
    <property type="project" value="TreeGrafter"/>
</dbReference>
<sequence>MRQSLFSGRIASAVAAAVVATPALAQDTPKIDGADTAFMIVATALVLMMTLPGLALFYSGMVRKKNVLATMAQSLIATAVVSLLWIAVAYSLTFSGDGAFIGDAARVMLRDVGVTTVSPLAGTIPEILFMAYQMTFAVITCALVGGSVAERMKFSAFILFCVIWLFIVYVPSAHWVWGGGFLQKMGLLDFAGGTVVHINAGVAGLVCALVLGNRVGFGRENLSPFDLSLAVIGTGLLWVGWFGFNGGSALGANSRAVFAIVATHLAACSGALVWSGLEWFERGKPSVLGVVSGAVAGLGTITPASGYILPWHGVVIGMIAGGVCYWFCTVAKHKFRYDDTLDVFGVHGVGGIMGTLLAGVFATRAITASESSPGVAGLLEGDPHQLVVQAIGVLVTVVWCVIGTLITLKIVSLFTKLRVSGDDEREGLDIALHGEALHQ</sequence>
<dbReference type="Gene3D" id="1.10.3430.10">
    <property type="entry name" value="Ammonium transporter AmtB like domains"/>
    <property type="match status" value="1"/>
</dbReference>
<dbReference type="AlphaFoldDB" id="A0AA48LZ38"/>
<feature type="transmembrane region" description="Helical" evidence="8">
    <location>
        <begin position="190"/>
        <end position="212"/>
    </location>
</feature>
<keyword evidence="4 8" id="KW-0812">Transmembrane</keyword>
<dbReference type="GO" id="GO:0008519">
    <property type="term" value="F:ammonium channel activity"/>
    <property type="evidence" value="ECO:0007669"/>
    <property type="project" value="InterPro"/>
</dbReference>
<dbReference type="InterPro" id="IPR001905">
    <property type="entry name" value="Ammonium_transpt"/>
</dbReference>
<feature type="transmembrane region" description="Helical" evidence="8">
    <location>
        <begin position="256"/>
        <end position="274"/>
    </location>
</feature>